<sequence>MLKSSKFLKVLSTPLCRLKVRDITIISSSMQGIRYQSELEHYKRLPPYSDEDLNEMPQALKALTDVSKLRVNQFKLIRFGMTAAKKESIRDFEVISVVTDPPTPVIYIRIHHSIAVEKYSISFHEKVPDGEASNPCLAKLVLNRNVDIKSIVRLIEKYH</sequence>
<organism evidence="1 2">
    <name type="scientific">Orchesella dallaii</name>
    <dbReference type="NCBI Taxonomy" id="48710"/>
    <lineage>
        <taxon>Eukaryota</taxon>
        <taxon>Metazoa</taxon>
        <taxon>Ecdysozoa</taxon>
        <taxon>Arthropoda</taxon>
        <taxon>Hexapoda</taxon>
        <taxon>Collembola</taxon>
        <taxon>Entomobryomorpha</taxon>
        <taxon>Entomobryoidea</taxon>
        <taxon>Orchesellidae</taxon>
        <taxon>Orchesellinae</taxon>
        <taxon>Orchesella</taxon>
    </lineage>
</organism>
<dbReference type="Proteomes" id="UP001642540">
    <property type="component" value="Unassembled WGS sequence"/>
</dbReference>
<comment type="caution">
    <text evidence="1">The sequence shown here is derived from an EMBL/GenBank/DDBJ whole genome shotgun (WGS) entry which is preliminary data.</text>
</comment>
<name>A0ABP1RFG6_9HEXA</name>
<keyword evidence="2" id="KW-1185">Reference proteome</keyword>
<protein>
    <submittedName>
        <fullName evidence="1">Uncharacterized protein</fullName>
    </submittedName>
</protein>
<dbReference type="EMBL" id="CAXLJM020000072">
    <property type="protein sequence ID" value="CAL8127044.1"/>
    <property type="molecule type" value="Genomic_DNA"/>
</dbReference>
<evidence type="ECO:0000313" key="2">
    <source>
        <dbReference type="Proteomes" id="UP001642540"/>
    </source>
</evidence>
<reference evidence="1 2" key="1">
    <citation type="submission" date="2024-08" db="EMBL/GenBank/DDBJ databases">
        <authorList>
            <person name="Cucini C."/>
            <person name="Frati F."/>
        </authorList>
    </citation>
    <scope>NUCLEOTIDE SEQUENCE [LARGE SCALE GENOMIC DNA]</scope>
</reference>
<accession>A0ABP1RFG6</accession>
<evidence type="ECO:0000313" key="1">
    <source>
        <dbReference type="EMBL" id="CAL8127044.1"/>
    </source>
</evidence>
<gene>
    <name evidence="1" type="ORF">ODALV1_LOCUS21672</name>
</gene>
<proteinExistence type="predicted"/>